<dbReference type="PROSITE" id="PS50931">
    <property type="entry name" value="HTH_LYSR"/>
    <property type="match status" value="1"/>
</dbReference>
<name>A0A4P8YPA6_9ENTR</name>
<dbReference type="InterPro" id="IPR000847">
    <property type="entry name" value="LysR_HTH_N"/>
</dbReference>
<dbReference type="AlphaFoldDB" id="A0A4P8YPA6"/>
<dbReference type="PANTHER" id="PTHR30126:SF91">
    <property type="entry name" value="LYSR FAMILY TRANSCRIPTIONAL REGULATOR"/>
    <property type="match status" value="1"/>
</dbReference>
<dbReference type="InterPro" id="IPR036388">
    <property type="entry name" value="WH-like_DNA-bd_sf"/>
</dbReference>
<keyword evidence="7" id="KW-1185">Reference proteome</keyword>
<protein>
    <submittedName>
        <fullName evidence="6">LysR family transcriptional regulator</fullName>
    </submittedName>
</protein>
<evidence type="ECO:0000313" key="7">
    <source>
        <dbReference type="Proteomes" id="UP000302163"/>
    </source>
</evidence>
<dbReference type="Proteomes" id="UP000302163">
    <property type="component" value="Chromosome"/>
</dbReference>
<dbReference type="SUPFAM" id="SSF46785">
    <property type="entry name" value="Winged helix' DNA-binding domain"/>
    <property type="match status" value="1"/>
</dbReference>
<evidence type="ECO:0000256" key="2">
    <source>
        <dbReference type="ARBA" id="ARBA00023015"/>
    </source>
</evidence>
<dbReference type="GO" id="GO:0003700">
    <property type="term" value="F:DNA-binding transcription factor activity"/>
    <property type="evidence" value="ECO:0007669"/>
    <property type="project" value="InterPro"/>
</dbReference>
<keyword evidence="4" id="KW-0804">Transcription</keyword>
<keyword evidence="3" id="KW-0238">DNA-binding</keyword>
<dbReference type="SUPFAM" id="SSF53850">
    <property type="entry name" value="Periplasmic binding protein-like II"/>
    <property type="match status" value="1"/>
</dbReference>
<dbReference type="InterPro" id="IPR036390">
    <property type="entry name" value="WH_DNA-bd_sf"/>
</dbReference>
<evidence type="ECO:0000256" key="3">
    <source>
        <dbReference type="ARBA" id="ARBA00023125"/>
    </source>
</evidence>
<dbReference type="EMBL" id="CP040428">
    <property type="protein sequence ID" value="QCT20462.1"/>
    <property type="molecule type" value="Genomic_DNA"/>
</dbReference>
<evidence type="ECO:0000313" key="6">
    <source>
        <dbReference type="EMBL" id="QCT20462.1"/>
    </source>
</evidence>
<dbReference type="OrthoDB" id="196624at2"/>
<dbReference type="GO" id="GO:0000976">
    <property type="term" value="F:transcription cis-regulatory region binding"/>
    <property type="evidence" value="ECO:0007669"/>
    <property type="project" value="TreeGrafter"/>
</dbReference>
<dbReference type="PANTHER" id="PTHR30126">
    <property type="entry name" value="HTH-TYPE TRANSCRIPTIONAL REGULATOR"/>
    <property type="match status" value="1"/>
</dbReference>
<proteinExistence type="inferred from homology"/>
<dbReference type="RefSeq" id="WP_138096337.1">
    <property type="nucleotide sequence ID" value="NZ_CP040428.1"/>
</dbReference>
<sequence>MTPLNFTLAQIEAFACVCETGTLTHAARKLRKDRTTVSELVAYLEVDLGYPLFERAGRSLTLTEAGERLWRQSRLFLHEAQSFAQLARQIPQQIGTRLTLCYDAFTPRDFLLRLRCSLDASQIQLEPILGERIEAESWLEQGRADVGLFQAMNRSINDRLHWRAIGNISLAVYAREDFFPAGQVSQFHLASRTQLMPFLDLPEWLMRRLQIADDILRVNQQDILQALLCTGEGWAWLPEHMNADSWPGVVRVNTDMGDGTISQLMVALWKPGQLAPPVLAKLLAAFNEAWPAAD</sequence>
<dbReference type="Pfam" id="PF00126">
    <property type="entry name" value="HTH_1"/>
    <property type="match status" value="1"/>
</dbReference>
<evidence type="ECO:0000256" key="4">
    <source>
        <dbReference type="ARBA" id="ARBA00023163"/>
    </source>
</evidence>
<dbReference type="InterPro" id="IPR005119">
    <property type="entry name" value="LysR_subst-bd"/>
</dbReference>
<organism evidence="6 7">
    <name type="scientific">Jejubacter calystegiae</name>
    <dbReference type="NCBI Taxonomy" id="2579935"/>
    <lineage>
        <taxon>Bacteria</taxon>
        <taxon>Pseudomonadati</taxon>
        <taxon>Pseudomonadota</taxon>
        <taxon>Gammaproteobacteria</taxon>
        <taxon>Enterobacterales</taxon>
        <taxon>Enterobacteriaceae</taxon>
        <taxon>Jejubacter</taxon>
    </lineage>
</organism>
<dbReference type="Gene3D" id="3.40.190.290">
    <property type="match status" value="1"/>
</dbReference>
<evidence type="ECO:0000259" key="5">
    <source>
        <dbReference type="PROSITE" id="PS50931"/>
    </source>
</evidence>
<feature type="domain" description="HTH lysR-type" evidence="5">
    <location>
        <begin position="6"/>
        <end position="63"/>
    </location>
</feature>
<keyword evidence="2" id="KW-0805">Transcription regulation</keyword>
<comment type="similarity">
    <text evidence="1">Belongs to the LysR transcriptional regulatory family.</text>
</comment>
<dbReference type="KEGG" id="izh:FEM41_12790"/>
<reference evidence="6 7" key="1">
    <citation type="submission" date="2019-05" db="EMBL/GenBank/DDBJ databases">
        <title>Complete genome sequence of Izhakiella calystegiae KSNA2, an endophyte isolated from beach morning glory (Calystegia soldanella).</title>
        <authorList>
            <person name="Jiang L."/>
            <person name="Jeong J.C."/>
            <person name="Kim C.Y."/>
            <person name="Kim D.H."/>
            <person name="Kim S.W."/>
            <person name="Lee j."/>
        </authorList>
    </citation>
    <scope>NUCLEOTIDE SEQUENCE [LARGE SCALE GENOMIC DNA]</scope>
    <source>
        <strain evidence="6 7">KSNA2</strain>
    </source>
</reference>
<evidence type="ECO:0000256" key="1">
    <source>
        <dbReference type="ARBA" id="ARBA00009437"/>
    </source>
</evidence>
<accession>A0A4P8YPA6</accession>
<gene>
    <name evidence="6" type="ORF">FEM41_12790</name>
</gene>
<dbReference type="Gene3D" id="1.10.10.10">
    <property type="entry name" value="Winged helix-like DNA-binding domain superfamily/Winged helix DNA-binding domain"/>
    <property type="match status" value="1"/>
</dbReference>
<dbReference type="Pfam" id="PF03466">
    <property type="entry name" value="LysR_substrate"/>
    <property type="match status" value="1"/>
</dbReference>